<dbReference type="EMBL" id="CAJJDM010000092">
    <property type="protein sequence ID" value="CAD8091774.1"/>
    <property type="molecule type" value="Genomic_DNA"/>
</dbReference>
<gene>
    <name evidence="2" type="ORF">PPRIM_AZ9-3.1.T0890054</name>
</gene>
<proteinExistence type="inferred from homology"/>
<dbReference type="PANTHER" id="PTHR12400">
    <property type="entry name" value="INOSITOL POLYPHOSPHATE KINASE"/>
    <property type="match status" value="1"/>
</dbReference>
<dbReference type="GO" id="GO:0000828">
    <property type="term" value="F:inositol hexakisphosphate kinase activity"/>
    <property type="evidence" value="ECO:0007669"/>
    <property type="project" value="TreeGrafter"/>
</dbReference>
<reference evidence="2" key="1">
    <citation type="submission" date="2021-01" db="EMBL/GenBank/DDBJ databases">
        <authorList>
            <consortium name="Genoscope - CEA"/>
            <person name="William W."/>
        </authorList>
    </citation>
    <scope>NUCLEOTIDE SEQUENCE</scope>
</reference>
<accession>A0A8S1NX89</accession>
<keyword evidence="1" id="KW-0418">Kinase</keyword>
<dbReference type="GO" id="GO:0032958">
    <property type="term" value="P:inositol phosphate biosynthetic process"/>
    <property type="evidence" value="ECO:0007669"/>
    <property type="project" value="InterPro"/>
</dbReference>
<dbReference type="Proteomes" id="UP000688137">
    <property type="component" value="Unassembled WGS sequence"/>
</dbReference>
<sequence>MNFEQELQQQFFEQQISGHSIFIKLNDGEFVAKSCSTENNNEQMYVFNQNISFYEWVQHIQGYQDFFSQYNGVITLEENKVIEKPKLDQRQQKWMDSLIAKRFNPNNKKYLLLENLIQNQKNLRILDIKLGFTVEKQSHIMRYQESTSSKVGLRICGMKVQENNKIIVFRDKHWGRRISIDELTEELKTFFNIQKKNQMIINLTEKIENLKSFITQKCKEVISWQGTSLLIISDSEDDLKIRLIDFSKAKVEKQSNQQNIDIINSLNSLLELVKQI</sequence>
<dbReference type="OMA" id="HWGRRIS"/>
<dbReference type="Pfam" id="PF03770">
    <property type="entry name" value="IPK"/>
    <property type="match status" value="1"/>
</dbReference>
<name>A0A8S1NX89_PARPR</name>
<dbReference type="GO" id="GO:0005634">
    <property type="term" value="C:nucleus"/>
    <property type="evidence" value="ECO:0007669"/>
    <property type="project" value="TreeGrafter"/>
</dbReference>
<dbReference type="InterPro" id="IPR005522">
    <property type="entry name" value="IPK"/>
</dbReference>
<dbReference type="EC" id="2.7.-.-" evidence="1"/>
<organism evidence="2 3">
    <name type="scientific">Paramecium primaurelia</name>
    <dbReference type="NCBI Taxonomy" id="5886"/>
    <lineage>
        <taxon>Eukaryota</taxon>
        <taxon>Sar</taxon>
        <taxon>Alveolata</taxon>
        <taxon>Ciliophora</taxon>
        <taxon>Intramacronucleata</taxon>
        <taxon>Oligohymenophorea</taxon>
        <taxon>Peniculida</taxon>
        <taxon>Parameciidae</taxon>
        <taxon>Paramecium</taxon>
    </lineage>
</organism>
<dbReference type="PANTHER" id="PTHR12400:SF21">
    <property type="entry name" value="KINASE"/>
    <property type="match status" value="1"/>
</dbReference>
<evidence type="ECO:0000313" key="2">
    <source>
        <dbReference type="EMBL" id="CAD8091774.1"/>
    </source>
</evidence>
<comment type="similarity">
    <text evidence="1">Belongs to the inositol phosphokinase (IPK) family.</text>
</comment>
<dbReference type="GO" id="GO:0046854">
    <property type="term" value="P:phosphatidylinositol phosphate biosynthetic process"/>
    <property type="evidence" value="ECO:0007669"/>
    <property type="project" value="TreeGrafter"/>
</dbReference>
<evidence type="ECO:0000313" key="3">
    <source>
        <dbReference type="Proteomes" id="UP000688137"/>
    </source>
</evidence>
<protein>
    <recommendedName>
        <fullName evidence="1">Kinase</fullName>
        <ecNumber evidence="1">2.7.-.-</ecNumber>
    </recommendedName>
</protein>
<keyword evidence="1" id="KW-0808">Transferase</keyword>
<keyword evidence="3" id="KW-1185">Reference proteome</keyword>
<dbReference type="GO" id="GO:0005737">
    <property type="term" value="C:cytoplasm"/>
    <property type="evidence" value="ECO:0007669"/>
    <property type="project" value="TreeGrafter"/>
</dbReference>
<comment type="caution">
    <text evidence="2">The sequence shown here is derived from an EMBL/GenBank/DDBJ whole genome shotgun (WGS) entry which is preliminary data.</text>
</comment>
<dbReference type="AlphaFoldDB" id="A0A8S1NX89"/>
<evidence type="ECO:0000256" key="1">
    <source>
        <dbReference type="RuleBase" id="RU363090"/>
    </source>
</evidence>